<organism evidence="3 4">
    <name type="scientific">Candidatus Enterenecus faecium</name>
    <dbReference type="NCBI Taxonomy" id="2840780"/>
    <lineage>
        <taxon>Bacteria</taxon>
        <taxon>Bacillati</taxon>
        <taxon>Bacillota</taxon>
        <taxon>Clostridia</taxon>
        <taxon>Eubacteriales</taxon>
        <taxon>Candidatus Enterenecus</taxon>
    </lineage>
</organism>
<feature type="transmembrane region" description="Helical" evidence="2">
    <location>
        <begin position="141"/>
        <end position="161"/>
    </location>
</feature>
<feature type="transmembrane region" description="Helical" evidence="2">
    <location>
        <begin position="173"/>
        <end position="192"/>
    </location>
</feature>
<sequence>MRGKKPYQILWLVCTLALAGLATGVRLWQESTAFEGDFGLPIRGATASVAMVCVLVMAAAVLCILAARQPIVRPPRAQVRGRRWAMSFFATGDLVFLALMWFSAFSALAAVPMLFGQGRALWKAYQVALAMKTWQGGDNGVLSMVTAVLALLAFFGLLQIGRDGYHPGRRSRGGFWAALPACAGCGWLLNTYRNCAADPVLWDYVPLLLAVIAGMLMYTDWAGMSCAAARPRRTLWLAGMTVVCSWVALASSPDTGTAMLLISQSAAALAALWRLPINLQNPPKVGWEGNLDTCSIQEPEPQAEPQDQQPPFTQPEPQPRVEEDWSWSREESQAMNCTGENKEEDTHV</sequence>
<dbReference type="Proteomes" id="UP000886879">
    <property type="component" value="Unassembled WGS sequence"/>
</dbReference>
<keyword evidence="2" id="KW-1133">Transmembrane helix</keyword>
<proteinExistence type="predicted"/>
<feature type="region of interest" description="Disordered" evidence="1">
    <location>
        <begin position="288"/>
        <end position="348"/>
    </location>
</feature>
<feature type="transmembrane region" description="Helical" evidence="2">
    <location>
        <begin position="204"/>
        <end position="223"/>
    </location>
</feature>
<dbReference type="AlphaFoldDB" id="A0A9D0YS13"/>
<reference evidence="3" key="2">
    <citation type="journal article" date="2021" name="PeerJ">
        <title>Extensive microbial diversity within the chicken gut microbiome revealed by metagenomics and culture.</title>
        <authorList>
            <person name="Gilroy R."/>
            <person name="Ravi A."/>
            <person name="Getino M."/>
            <person name="Pursley I."/>
            <person name="Horton D.L."/>
            <person name="Alikhan N.F."/>
            <person name="Baker D."/>
            <person name="Gharbi K."/>
            <person name="Hall N."/>
            <person name="Watson M."/>
            <person name="Adriaenssens E.M."/>
            <person name="Foster-Nyarko E."/>
            <person name="Jarju S."/>
            <person name="Secka A."/>
            <person name="Antonio M."/>
            <person name="Oren A."/>
            <person name="Chaudhuri R.R."/>
            <person name="La Ragione R."/>
            <person name="Hildebrand F."/>
            <person name="Pallen M.J."/>
        </authorList>
    </citation>
    <scope>NUCLEOTIDE SEQUENCE</scope>
    <source>
        <strain evidence="3">ChiGjej2B2-12916</strain>
    </source>
</reference>
<evidence type="ECO:0000256" key="2">
    <source>
        <dbReference type="SAM" id="Phobius"/>
    </source>
</evidence>
<feature type="transmembrane region" description="Helical" evidence="2">
    <location>
        <begin position="48"/>
        <end position="67"/>
    </location>
</feature>
<feature type="transmembrane region" description="Helical" evidence="2">
    <location>
        <begin position="235"/>
        <end position="252"/>
    </location>
</feature>
<keyword evidence="2" id="KW-0812">Transmembrane</keyword>
<evidence type="ECO:0000313" key="3">
    <source>
        <dbReference type="EMBL" id="HIQ61052.1"/>
    </source>
</evidence>
<keyword evidence="2" id="KW-0472">Membrane</keyword>
<evidence type="ECO:0000256" key="1">
    <source>
        <dbReference type="SAM" id="MobiDB-lite"/>
    </source>
</evidence>
<name>A0A9D0YS13_9FIRM</name>
<dbReference type="EMBL" id="DVFO01000053">
    <property type="protein sequence ID" value="HIQ61052.1"/>
    <property type="molecule type" value="Genomic_DNA"/>
</dbReference>
<gene>
    <name evidence="3" type="ORF">IAD31_05595</name>
</gene>
<feature type="compositionally biased region" description="Low complexity" evidence="1">
    <location>
        <begin position="297"/>
        <end position="311"/>
    </location>
</feature>
<accession>A0A9D0YS13</accession>
<feature type="transmembrane region" description="Helical" evidence="2">
    <location>
        <begin position="88"/>
        <end position="115"/>
    </location>
</feature>
<comment type="caution">
    <text evidence="3">The sequence shown here is derived from an EMBL/GenBank/DDBJ whole genome shotgun (WGS) entry which is preliminary data.</text>
</comment>
<protein>
    <submittedName>
        <fullName evidence="3">Uncharacterized protein</fullName>
    </submittedName>
</protein>
<evidence type="ECO:0000313" key="4">
    <source>
        <dbReference type="Proteomes" id="UP000886879"/>
    </source>
</evidence>
<reference evidence="3" key="1">
    <citation type="submission" date="2020-10" db="EMBL/GenBank/DDBJ databases">
        <authorList>
            <person name="Gilroy R."/>
        </authorList>
    </citation>
    <scope>NUCLEOTIDE SEQUENCE</scope>
    <source>
        <strain evidence="3">ChiGjej2B2-12916</strain>
    </source>
</reference>
<feature type="compositionally biased region" description="Basic and acidic residues" evidence="1">
    <location>
        <begin position="319"/>
        <end position="332"/>
    </location>
</feature>